<sequence length="91" mass="10602">MDYRVEIQKGGRVTIPSVIRKKLKMVEGDIVTIREENGNIKLIPQHQALAKARSLAQQYLTRDDTVDDFLKWRKEEAIAEDDKMNRAFETK</sequence>
<organism evidence="2 3">
    <name type="scientific">Scytonema hofmannii PCC 7110</name>
    <dbReference type="NCBI Taxonomy" id="128403"/>
    <lineage>
        <taxon>Bacteria</taxon>
        <taxon>Bacillati</taxon>
        <taxon>Cyanobacteriota</taxon>
        <taxon>Cyanophyceae</taxon>
        <taxon>Nostocales</taxon>
        <taxon>Scytonemataceae</taxon>
        <taxon>Scytonema</taxon>
    </lineage>
</organism>
<dbReference type="EMBL" id="ANNX02000016">
    <property type="protein sequence ID" value="KYC43199.1"/>
    <property type="molecule type" value="Genomic_DNA"/>
</dbReference>
<name>A0A139XEU5_9CYAN</name>
<proteinExistence type="predicted"/>
<dbReference type="InterPro" id="IPR037914">
    <property type="entry name" value="SpoVT-AbrB_sf"/>
</dbReference>
<dbReference type="InterPro" id="IPR007159">
    <property type="entry name" value="SpoVT-AbrB_dom"/>
</dbReference>
<dbReference type="Pfam" id="PF04014">
    <property type="entry name" value="MazE_antitoxin"/>
    <property type="match status" value="1"/>
</dbReference>
<dbReference type="OrthoDB" id="7916886at2"/>
<dbReference type="RefSeq" id="WP_017747744.1">
    <property type="nucleotide sequence ID" value="NZ_KQ976354.1"/>
</dbReference>
<dbReference type="SMART" id="SM00966">
    <property type="entry name" value="SpoVT_AbrB"/>
    <property type="match status" value="1"/>
</dbReference>
<dbReference type="STRING" id="128403.WA1_13970"/>
<accession>A0A139XEU5</accession>
<reference evidence="2 3" key="1">
    <citation type="journal article" date="2013" name="Genome Biol. Evol.">
        <title>Genomes of Stigonematalean cyanobacteria (subsection V) and the evolution of oxygenic photosynthesis from prokaryotes to plastids.</title>
        <authorList>
            <person name="Dagan T."/>
            <person name="Roettger M."/>
            <person name="Stucken K."/>
            <person name="Landan G."/>
            <person name="Koch R."/>
            <person name="Major P."/>
            <person name="Gould S.B."/>
            <person name="Goremykin V.V."/>
            <person name="Rippka R."/>
            <person name="Tandeau de Marsac N."/>
            <person name="Gugger M."/>
            <person name="Lockhart P.J."/>
            <person name="Allen J.F."/>
            <person name="Brune I."/>
            <person name="Maus I."/>
            <person name="Puhler A."/>
            <person name="Martin W.F."/>
        </authorList>
    </citation>
    <scope>NUCLEOTIDE SEQUENCE [LARGE SCALE GENOMIC DNA]</scope>
    <source>
        <strain evidence="2 3">PCC 7110</strain>
    </source>
</reference>
<dbReference type="GO" id="GO:0003677">
    <property type="term" value="F:DNA binding"/>
    <property type="evidence" value="ECO:0007669"/>
    <property type="project" value="InterPro"/>
</dbReference>
<evidence type="ECO:0000259" key="1">
    <source>
        <dbReference type="SMART" id="SM00966"/>
    </source>
</evidence>
<gene>
    <name evidence="2" type="ORF">WA1_13970</name>
</gene>
<evidence type="ECO:0000313" key="2">
    <source>
        <dbReference type="EMBL" id="KYC43199.1"/>
    </source>
</evidence>
<dbReference type="Gene3D" id="2.10.260.10">
    <property type="match status" value="1"/>
</dbReference>
<protein>
    <submittedName>
        <fullName evidence="2">AbrB family transcriptional regulator</fullName>
    </submittedName>
</protein>
<dbReference type="AlphaFoldDB" id="A0A139XEU5"/>
<dbReference type="Proteomes" id="UP000076925">
    <property type="component" value="Unassembled WGS sequence"/>
</dbReference>
<dbReference type="NCBIfam" id="TIGR01439">
    <property type="entry name" value="lp_hng_hel_AbrB"/>
    <property type="match status" value="1"/>
</dbReference>
<dbReference type="SUPFAM" id="SSF89447">
    <property type="entry name" value="AbrB/MazE/MraZ-like"/>
    <property type="match status" value="1"/>
</dbReference>
<feature type="domain" description="SpoVT-AbrB" evidence="1">
    <location>
        <begin position="5"/>
        <end position="50"/>
    </location>
</feature>
<keyword evidence="3" id="KW-1185">Reference proteome</keyword>
<comment type="caution">
    <text evidence="2">The sequence shown here is derived from an EMBL/GenBank/DDBJ whole genome shotgun (WGS) entry which is preliminary data.</text>
</comment>
<evidence type="ECO:0000313" key="3">
    <source>
        <dbReference type="Proteomes" id="UP000076925"/>
    </source>
</evidence>